<evidence type="ECO:0000313" key="1">
    <source>
        <dbReference type="EMBL" id="GFY80128.1"/>
    </source>
</evidence>
<sequence>MEGPLLLEFNELDVSINAQQYIQKLEKLHIAIKHKHPGMRSSGSISLYYNARSHIAKVYVEALDREKWVVLEHPPCSLDLSHCDYHIFGQLKKNVFGR</sequence>
<dbReference type="EMBL" id="BMAV01023815">
    <property type="protein sequence ID" value="GFY80128.1"/>
    <property type="molecule type" value="Genomic_DNA"/>
</dbReference>
<comment type="caution">
    <text evidence="1">The sequence shown here is derived from an EMBL/GenBank/DDBJ whole genome shotgun (WGS) entry which is preliminary data.</text>
</comment>
<organism evidence="1 2">
    <name type="scientific">Trichonephila inaurata madagascariensis</name>
    <dbReference type="NCBI Taxonomy" id="2747483"/>
    <lineage>
        <taxon>Eukaryota</taxon>
        <taxon>Metazoa</taxon>
        <taxon>Ecdysozoa</taxon>
        <taxon>Arthropoda</taxon>
        <taxon>Chelicerata</taxon>
        <taxon>Arachnida</taxon>
        <taxon>Araneae</taxon>
        <taxon>Araneomorphae</taxon>
        <taxon>Entelegynae</taxon>
        <taxon>Araneoidea</taxon>
        <taxon>Nephilidae</taxon>
        <taxon>Trichonephila</taxon>
        <taxon>Trichonephila inaurata</taxon>
    </lineage>
</organism>
<dbReference type="OrthoDB" id="10017160at2759"/>
<dbReference type="InterPro" id="IPR052709">
    <property type="entry name" value="Transposase-MT_Hybrid"/>
</dbReference>
<dbReference type="PANTHER" id="PTHR46060:SF1">
    <property type="entry name" value="MARINER MOS1 TRANSPOSASE-LIKE PROTEIN"/>
    <property type="match status" value="1"/>
</dbReference>
<dbReference type="PANTHER" id="PTHR46060">
    <property type="entry name" value="MARINER MOS1 TRANSPOSASE-LIKE PROTEIN"/>
    <property type="match status" value="1"/>
</dbReference>
<keyword evidence="2" id="KW-1185">Reference proteome</keyword>
<protein>
    <submittedName>
        <fullName evidence="1">Uncharacterized protein</fullName>
    </submittedName>
</protein>
<dbReference type="InterPro" id="IPR036397">
    <property type="entry name" value="RNaseH_sf"/>
</dbReference>
<reference evidence="1" key="1">
    <citation type="submission" date="2020-08" db="EMBL/GenBank/DDBJ databases">
        <title>Multicomponent nature underlies the extraordinary mechanical properties of spider dragline silk.</title>
        <authorList>
            <person name="Kono N."/>
            <person name="Nakamura H."/>
            <person name="Mori M."/>
            <person name="Yoshida Y."/>
            <person name="Ohtoshi R."/>
            <person name="Malay A.D."/>
            <person name="Moran D.A.P."/>
            <person name="Tomita M."/>
            <person name="Numata K."/>
            <person name="Arakawa K."/>
        </authorList>
    </citation>
    <scope>NUCLEOTIDE SEQUENCE</scope>
</reference>
<dbReference type="AlphaFoldDB" id="A0A8X6YYV7"/>
<dbReference type="GO" id="GO:0003676">
    <property type="term" value="F:nucleic acid binding"/>
    <property type="evidence" value="ECO:0007669"/>
    <property type="project" value="InterPro"/>
</dbReference>
<gene>
    <name evidence="1" type="primary">ORF206403</name>
    <name evidence="1" type="ORF">TNIN_325401</name>
</gene>
<name>A0A8X6YYV7_9ARAC</name>
<dbReference type="Gene3D" id="3.30.420.10">
    <property type="entry name" value="Ribonuclease H-like superfamily/Ribonuclease H"/>
    <property type="match status" value="1"/>
</dbReference>
<dbReference type="Proteomes" id="UP000886998">
    <property type="component" value="Unassembled WGS sequence"/>
</dbReference>
<proteinExistence type="predicted"/>
<evidence type="ECO:0000313" key="2">
    <source>
        <dbReference type="Proteomes" id="UP000886998"/>
    </source>
</evidence>
<accession>A0A8X6YYV7</accession>